<accession>A0ABX9QK30</accession>
<organism evidence="1 2">
    <name type="scientific">Corallococcus praedator</name>
    <dbReference type="NCBI Taxonomy" id="2316724"/>
    <lineage>
        <taxon>Bacteria</taxon>
        <taxon>Pseudomonadati</taxon>
        <taxon>Myxococcota</taxon>
        <taxon>Myxococcia</taxon>
        <taxon>Myxococcales</taxon>
        <taxon>Cystobacterineae</taxon>
        <taxon>Myxococcaceae</taxon>
        <taxon>Corallococcus</taxon>
    </lineage>
</organism>
<dbReference type="Proteomes" id="UP000278907">
    <property type="component" value="Unassembled WGS sequence"/>
</dbReference>
<gene>
    <name evidence="1" type="ORF">D7Y13_11710</name>
</gene>
<reference evidence="1 2" key="1">
    <citation type="submission" date="2018-09" db="EMBL/GenBank/DDBJ databases">
        <authorList>
            <person name="Livingstone P.G."/>
            <person name="Whitworth D.E."/>
        </authorList>
    </citation>
    <scope>NUCLEOTIDE SEQUENCE [LARGE SCALE GENOMIC DNA]</scope>
    <source>
        <strain evidence="1 2">CA031B</strain>
    </source>
</reference>
<dbReference type="RefSeq" id="WP_120582721.1">
    <property type="nucleotide sequence ID" value="NZ_RAWI01000067.1"/>
</dbReference>
<name>A0ABX9QK30_9BACT</name>
<keyword evidence="2" id="KW-1185">Reference proteome</keyword>
<protein>
    <submittedName>
        <fullName evidence="1">Uncharacterized protein</fullName>
    </submittedName>
</protein>
<proteinExistence type="predicted"/>
<comment type="caution">
    <text evidence="1">The sequence shown here is derived from an EMBL/GenBank/DDBJ whole genome shotgun (WGS) entry which is preliminary data.</text>
</comment>
<sequence length="439" mass="49055">MPSSPIYALVSTLSDPEYFESLVQQLLQRSDMPGLVPRSGPTDLGADAEVFGSSTTGHEVTVVQISLQKTYEAKIRQTAKRLREAGRRCDRLVFVSNQDIDARTEQKLRVEIKEKYDVHLEARDWRWLRMRLNDPRNGDLYPGLRQRYREAMPIFPEGEPEEQNLMSELMGFIPLTPEERRLALDGQGLTELSSVFGFKGPVEGVGTSALILIDATGDYNLPRRTRVFVGKPGGLRLVHCIDDARALSAQLLTLDGGRTPQVLLNLWSGGTGGMSDCCILYGPGFSREHTAFNQYRRAIIRDVDADGIDEVILASETWASVSMSTAIYGWDVFRWTGSALAKCSERCPDFYRDILHRECPEELKRFYVTNMHCGAEAFERFKGDVTAKAARALMMLAGVPENYAEVLDSEHAGTFRPTGVDVSGITRPFLGTLISEEDE</sequence>
<dbReference type="EMBL" id="RAWI01000067">
    <property type="protein sequence ID" value="RKI10988.1"/>
    <property type="molecule type" value="Genomic_DNA"/>
</dbReference>
<evidence type="ECO:0000313" key="1">
    <source>
        <dbReference type="EMBL" id="RKI10988.1"/>
    </source>
</evidence>
<evidence type="ECO:0000313" key="2">
    <source>
        <dbReference type="Proteomes" id="UP000278907"/>
    </source>
</evidence>